<keyword evidence="5" id="KW-0175">Coiled coil</keyword>
<dbReference type="OrthoDB" id="567237at2759"/>
<dbReference type="PROSITE" id="PS50808">
    <property type="entry name" value="ZF_BED"/>
    <property type="match status" value="1"/>
</dbReference>
<dbReference type="Pfam" id="PF02892">
    <property type="entry name" value="zf-BED"/>
    <property type="match status" value="1"/>
</dbReference>
<dbReference type="InterPro" id="IPR003656">
    <property type="entry name" value="Znf_BED"/>
</dbReference>
<evidence type="ECO:0000313" key="7">
    <source>
        <dbReference type="EMBL" id="CAB3258707.1"/>
    </source>
</evidence>
<organism evidence="7 8">
    <name type="scientific">Arctia plantaginis</name>
    <name type="common">Wood tiger moth</name>
    <name type="synonym">Phalaena plantaginis</name>
    <dbReference type="NCBI Taxonomy" id="874455"/>
    <lineage>
        <taxon>Eukaryota</taxon>
        <taxon>Metazoa</taxon>
        <taxon>Ecdysozoa</taxon>
        <taxon>Arthropoda</taxon>
        <taxon>Hexapoda</taxon>
        <taxon>Insecta</taxon>
        <taxon>Pterygota</taxon>
        <taxon>Neoptera</taxon>
        <taxon>Endopterygota</taxon>
        <taxon>Lepidoptera</taxon>
        <taxon>Glossata</taxon>
        <taxon>Ditrysia</taxon>
        <taxon>Noctuoidea</taxon>
        <taxon>Erebidae</taxon>
        <taxon>Arctiinae</taxon>
        <taxon>Arctia</taxon>
    </lineage>
</organism>
<sequence length="224" mass="26391">MRHSNAVWEYFEKVGDTKKAICRLCDEEYSFISTTGNLKSHLKKKHEDAYLEVEESQGQARLSNELSDDGKERVIYEYVVAQSPTSSVDETANSIKTATRKRSRDSKLLASEYQRKISQHAVGKAKAKRLIEELTEEKICVAHLQRELIEKEMEEKNLKITLLQEEMKHKKEMYDLEKQEIEHRKKEMEHKKQMNELEKREMLLKIEVLKANLRKINETDLPLK</sequence>
<dbReference type="InterPro" id="IPR036236">
    <property type="entry name" value="Znf_C2H2_sf"/>
</dbReference>
<dbReference type="SMART" id="SM00614">
    <property type="entry name" value="ZnF_BED"/>
    <property type="match status" value="1"/>
</dbReference>
<dbReference type="GO" id="GO:0008270">
    <property type="term" value="F:zinc ion binding"/>
    <property type="evidence" value="ECO:0007669"/>
    <property type="project" value="UniProtKB-KW"/>
</dbReference>
<evidence type="ECO:0000256" key="2">
    <source>
        <dbReference type="ARBA" id="ARBA00022771"/>
    </source>
</evidence>
<keyword evidence="2 4" id="KW-0863">Zinc-finger</keyword>
<protein>
    <recommendedName>
        <fullName evidence="6">BED-type domain-containing protein</fullName>
    </recommendedName>
</protein>
<evidence type="ECO:0000256" key="3">
    <source>
        <dbReference type="ARBA" id="ARBA00022833"/>
    </source>
</evidence>
<dbReference type="EMBL" id="CADEBD010000665">
    <property type="protein sequence ID" value="CAB3258707.1"/>
    <property type="molecule type" value="Genomic_DNA"/>
</dbReference>
<gene>
    <name evidence="7" type="ORF">APLA_LOCUS16332</name>
</gene>
<dbReference type="AlphaFoldDB" id="A0A8S1BJU5"/>
<evidence type="ECO:0000256" key="4">
    <source>
        <dbReference type="PROSITE-ProRule" id="PRU00027"/>
    </source>
</evidence>
<evidence type="ECO:0000313" key="8">
    <source>
        <dbReference type="Proteomes" id="UP000494256"/>
    </source>
</evidence>
<evidence type="ECO:0000259" key="6">
    <source>
        <dbReference type="PROSITE" id="PS50808"/>
    </source>
</evidence>
<dbReference type="GO" id="GO:0003677">
    <property type="term" value="F:DNA binding"/>
    <property type="evidence" value="ECO:0007669"/>
    <property type="project" value="InterPro"/>
</dbReference>
<evidence type="ECO:0000256" key="1">
    <source>
        <dbReference type="ARBA" id="ARBA00022723"/>
    </source>
</evidence>
<evidence type="ECO:0000256" key="5">
    <source>
        <dbReference type="SAM" id="Coils"/>
    </source>
</evidence>
<feature type="domain" description="BED-type" evidence="6">
    <location>
        <begin position="2"/>
        <end position="53"/>
    </location>
</feature>
<dbReference type="Proteomes" id="UP000494256">
    <property type="component" value="Unassembled WGS sequence"/>
</dbReference>
<proteinExistence type="predicted"/>
<reference evidence="7 8" key="1">
    <citation type="submission" date="2020-04" db="EMBL/GenBank/DDBJ databases">
        <authorList>
            <person name="Wallbank WR R."/>
            <person name="Pardo Diaz C."/>
            <person name="Kozak K."/>
            <person name="Martin S."/>
            <person name="Jiggins C."/>
            <person name="Moest M."/>
            <person name="Warren A I."/>
            <person name="Byers J.R.P. K."/>
            <person name="Montejo-Kovacevich G."/>
            <person name="Yen C E."/>
        </authorList>
    </citation>
    <scope>NUCLEOTIDE SEQUENCE [LARGE SCALE GENOMIC DNA]</scope>
</reference>
<keyword evidence="3" id="KW-0862">Zinc</keyword>
<name>A0A8S1BJU5_ARCPL</name>
<keyword evidence="1" id="KW-0479">Metal-binding</keyword>
<accession>A0A8S1BJU5</accession>
<dbReference type="SUPFAM" id="SSF57667">
    <property type="entry name" value="beta-beta-alpha zinc fingers"/>
    <property type="match status" value="1"/>
</dbReference>
<feature type="coiled-coil region" evidence="5">
    <location>
        <begin position="141"/>
        <end position="219"/>
    </location>
</feature>
<comment type="caution">
    <text evidence="7">The sequence shown here is derived from an EMBL/GenBank/DDBJ whole genome shotgun (WGS) entry which is preliminary data.</text>
</comment>